<protein>
    <submittedName>
        <fullName evidence="2">Dual specificity phosphatase inhibitor MK-STYX</fullName>
    </submittedName>
</protein>
<dbReference type="InterPro" id="IPR036873">
    <property type="entry name" value="Rhodanese-like_dom_sf"/>
</dbReference>
<dbReference type="SUPFAM" id="SSF52799">
    <property type="entry name" value="(Phosphotyrosine protein) phosphatases II"/>
    <property type="match status" value="1"/>
</dbReference>
<accession>A0A177ATL7</accession>
<dbReference type="Pfam" id="PF00581">
    <property type="entry name" value="Rhodanese"/>
    <property type="match status" value="1"/>
</dbReference>
<organism evidence="2 3">
    <name type="scientific">Intoshia linei</name>
    <dbReference type="NCBI Taxonomy" id="1819745"/>
    <lineage>
        <taxon>Eukaryota</taxon>
        <taxon>Metazoa</taxon>
        <taxon>Spiralia</taxon>
        <taxon>Lophotrochozoa</taxon>
        <taxon>Mesozoa</taxon>
        <taxon>Orthonectida</taxon>
        <taxon>Rhopaluridae</taxon>
        <taxon>Intoshia</taxon>
    </lineage>
</organism>
<dbReference type="GO" id="GO:0001691">
    <property type="term" value="F:pseudophosphatase activity"/>
    <property type="evidence" value="ECO:0007669"/>
    <property type="project" value="TreeGrafter"/>
</dbReference>
<comment type="caution">
    <text evidence="2">The sequence shown here is derived from an EMBL/GenBank/DDBJ whole genome shotgun (WGS) entry which is preliminary data.</text>
</comment>
<dbReference type="PANTHER" id="PTHR46659:SF1">
    <property type="entry name" value="SERINE_THREONINE_TYROSINE-INTERACTING-LIKE PROTEIN 1"/>
    <property type="match status" value="1"/>
</dbReference>
<dbReference type="Gene3D" id="3.90.190.10">
    <property type="entry name" value="Protein tyrosine phosphatase superfamily"/>
    <property type="match status" value="1"/>
</dbReference>
<evidence type="ECO:0000259" key="1">
    <source>
        <dbReference type="PROSITE" id="PS50206"/>
    </source>
</evidence>
<proteinExistence type="predicted"/>
<evidence type="ECO:0000313" key="3">
    <source>
        <dbReference type="Proteomes" id="UP000078046"/>
    </source>
</evidence>
<dbReference type="GO" id="GO:0062030">
    <property type="term" value="P:negative regulation of stress granule assembly"/>
    <property type="evidence" value="ECO:0007669"/>
    <property type="project" value="TreeGrafter"/>
</dbReference>
<dbReference type="GO" id="GO:0004864">
    <property type="term" value="F:protein phosphatase inhibitor activity"/>
    <property type="evidence" value="ECO:0007669"/>
    <property type="project" value="TreeGrafter"/>
</dbReference>
<name>A0A177ATL7_9BILA</name>
<gene>
    <name evidence="2" type="ORF">A3Q56_06905</name>
</gene>
<feature type="non-terminal residue" evidence="2">
    <location>
        <position position="230"/>
    </location>
</feature>
<dbReference type="EMBL" id="LWCA01001326">
    <property type="protein sequence ID" value="OAF65367.1"/>
    <property type="molecule type" value="Genomic_DNA"/>
</dbReference>
<dbReference type="InterPro" id="IPR053272">
    <property type="entry name" value="STY_interacting-like"/>
</dbReference>
<dbReference type="GO" id="GO:0019903">
    <property type="term" value="F:protein phosphatase binding"/>
    <property type="evidence" value="ECO:0007669"/>
    <property type="project" value="TreeGrafter"/>
</dbReference>
<dbReference type="InterPro" id="IPR000340">
    <property type="entry name" value="Dual-sp_phosphatase_cat-dom"/>
</dbReference>
<feature type="domain" description="Rhodanese" evidence="1">
    <location>
        <begin position="29"/>
        <end position="54"/>
    </location>
</feature>
<dbReference type="PANTHER" id="PTHR46659">
    <property type="entry name" value="SERINE/THREONINE/TYROSINE-INTERACTING-LIKE PROTEIN 1"/>
    <property type="match status" value="1"/>
</dbReference>
<dbReference type="GO" id="GO:0005739">
    <property type="term" value="C:mitochondrion"/>
    <property type="evidence" value="ECO:0007669"/>
    <property type="project" value="TreeGrafter"/>
</dbReference>
<dbReference type="AlphaFoldDB" id="A0A177ATL7"/>
<dbReference type="SUPFAM" id="SSF52821">
    <property type="entry name" value="Rhodanese/Cell cycle control phosphatase"/>
    <property type="match status" value="1"/>
</dbReference>
<dbReference type="GO" id="GO:2001244">
    <property type="term" value="P:positive regulation of intrinsic apoptotic signaling pathway"/>
    <property type="evidence" value="ECO:0007669"/>
    <property type="project" value="TreeGrafter"/>
</dbReference>
<dbReference type="InterPro" id="IPR001763">
    <property type="entry name" value="Rhodanese-like_dom"/>
</dbReference>
<dbReference type="PROSITE" id="PS50206">
    <property type="entry name" value="RHODANESE_3"/>
    <property type="match status" value="1"/>
</dbReference>
<keyword evidence="3" id="KW-1185">Reference proteome</keyword>
<reference evidence="2 3" key="1">
    <citation type="submission" date="2016-04" db="EMBL/GenBank/DDBJ databases">
        <title>The genome of Intoshia linei affirms orthonectids as highly simplified spiralians.</title>
        <authorList>
            <person name="Mikhailov K.V."/>
            <person name="Slusarev G.S."/>
            <person name="Nikitin M.A."/>
            <person name="Logacheva M.D."/>
            <person name="Penin A."/>
            <person name="Aleoshin V."/>
            <person name="Panchin Y.V."/>
        </authorList>
    </citation>
    <scope>NUCLEOTIDE SEQUENCE [LARGE SCALE GENOMIC DNA]</scope>
    <source>
        <strain evidence="2">Intl2013</strain>
        <tissue evidence="2">Whole animal</tissue>
    </source>
</reference>
<dbReference type="InterPro" id="IPR029021">
    <property type="entry name" value="Prot-tyrosine_phosphatase-like"/>
</dbReference>
<dbReference type="Pfam" id="PF00782">
    <property type="entry name" value="DSPc"/>
    <property type="match status" value="1"/>
</dbReference>
<sequence>MVVNPKPTRMIDCNELYNKFNYFCKYFYCPNEILIIDCRSFSEYEEGHIINSIHMKSNDDELLIPYGKRIEIIPNIIIYDNNCEDIMLSKGGYEEFSARFPFMRTTKMIYTLCELSEIPSYPYEIIPNSLYIGNFEQATATYVQKNLRINVHVNCTNKIGSYISESENLLQLNISDSDEDIYSKIETCNNFIEIHLRQFHRILIFSDNGVGRSAIFVLGFLMNLYKISYE</sequence>
<evidence type="ECO:0000313" key="2">
    <source>
        <dbReference type="EMBL" id="OAF65367.1"/>
    </source>
</evidence>
<dbReference type="Gene3D" id="3.40.250.10">
    <property type="entry name" value="Rhodanese-like domain"/>
    <property type="match status" value="1"/>
</dbReference>
<dbReference type="OrthoDB" id="10252009at2759"/>
<dbReference type="Proteomes" id="UP000078046">
    <property type="component" value="Unassembled WGS sequence"/>
</dbReference>